<gene>
    <name evidence="5" type="ORF">BCR33DRAFT_713553</name>
</gene>
<evidence type="ECO:0000313" key="6">
    <source>
        <dbReference type="Proteomes" id="UP000193642"/>
    </source>
</evidence>
<dbReference type="InterPro" id="IPR007247">
    <property type="entry name" value="Ureidogly_lyase"/>
</dbReference>
<accession>A0A1Y2CSC9</accession>
<keyword evidence="2" id="KW-0659">Purine metabolism</keyword>
<dbReference type="InterPro" id="IPR024060">
    <property type="entry name" value="Ureidoglycolate_lyase_dom_sf"/>
</dbReference>
<dbReference type="GO" id="GO:0000256">
    <property type="term" value="P:allantoin catabolic process"/>
    <property type="evidence" value="ECO:0007669"/>
    <property type="project" value="InterPro"/>
</dbReference>
<name>A0A1Y2CSC9_9FUNG</name>
<dbReference type="PANTHER" id="PTHR21221:SF1">
    <property type="entry name" value="UREIDOGLYCOLATE LYASE"/>
    <property type="match status" value="1"/>
</dbReference>
<dbReference type="GO" id="GO:0050385">
    <property type="term" value="F:ureidoglycolate lyase activity"/>
    <property type="evidence" value="ECO:0007669"/>
    <property type="project" value="UniProtKB-EC"/>
</dbReference>
<evidence type="ECO:0000256" key="1">
    <source>
        <dbReference type="ARBA" id="ARBA00011738"/>
    </source>
</evidence>
<sequence>MRQIPLEPLTSAAFSPFGSVIAIPTSRVQASSANQSTATKYSPISPLTTTYPSKNEPLMSLFHCHPRKLTPSATFQLQILERHPHTTQSFIPMGLAASDISTAYIVIVAPYDPVFDKPDVSRVRAFLARGDQGVTYNVGAWHSPMVVVGESSVLFSVIQWVNGVAKDDCTECEVLDEEVSVQIPPSLRGKNAKL</sequence>
<dbReference type="GO" id="GO:0006144">
    <property type="term" value="P:purine nucleobase metabolic process"/>
    <property type="evidence" value="ECO:0007669"/>
    <property type="project" value="UniProtKB-KW"/>
</dbReference>
<proteinExistence type="predicted"/>
<evidence type="ECO:0000256" key="4">
    <source>
        <dbReference type="ARBA" id="ARBA00047684"/>
    </source>
</evidence>
<dbReference type="Gene3D" id="2.60.120.480">
    <property type="entry name" value="Ureidoglycolate hydrolase"/>
    <property type="match status" value="1"/>
</dbReference>
<dbReference type="InterPro" id="IPR047233">
    <property type="entry name" value="UAH_cupin"/>
</dbReference>
<dbReference type="STRING" id="329046.A0A1Y2CSC9"/>
<keyword evidence="3" id="KW-0456">Lyase</keyword>
<comment type="caution">
    <text evidence="5">The sequence shown here is derived from an EMBL/GenBank/DDBJ whole genome shotgun (WGS) entry which is preliminary data.</text>
</comment>
<dbReference type="AlphaFoldDB" id="A0A1Y2CSC9"/>
<dbReference type="PANTHER" id="PTHR21221">
    <property type="entry name" value="UREIDOGLYCOLATE HYDROLASE"/>
    <property type="match status" value="1"/>
</dbReference>
<dbReference type="GO" id="GO:0004848">
    <property type="term" value="F:ureidoglycolate hydrolase activity"/>
    <property type="evidence" value="ECO:0007669"/>
    <property type="project" value="InterPro"/>
</dbReference>
<evidence type="ECO:0000256" key="3">
    <source>
        <dbReference type="ARBA" id="ARBA00023239"/>
    </source>
</evidence>
<dbReference type="EMBL" id="MCGO01000008">
    <property type="protein sequence ID" value="ORY49960.1"/>
    <property type="molecule type" value="Genomic_DNA"/>
</dbReference>
<keyword evidence="6" id="KW-1185">Reference proteome</keyword>
<reference evidence="5 6" key="1">
    <citation type="submission" date="2016-07" db="EMBL/GenBank/DDBJ databases">
        <title>Pervasive Adenine N6-methylation of Active Genes in Fungi.</title>
        <authorList>
            <consortium name="DOE Joint Genome Institute"/>
            <person name="Mondo S.J."/>
            <person name="Dannebaum R.O."/>
            <person name="Kuo R.C."/>
            <person name="Labutti K."/>
            <person name="Haridas S."/>
            <person name="Kuo A."/>
            <person name="Salamov A."/>
            <person name="Ahrendt S.R."/>
            <person name="Lipzen A."/>
            <person name="Sullivan W."/>
            <person name="Andreopoulos W.B."/>
            <person name="Clum A."/>
            <person name="Lindquist E."/>
            <person name="Daum C."/>
            <person name="Ramamoorthy G.K."/>
            <person name="Gryganskyi A."/>
            <person name="Culley D."/>
            <person name="Magnuson J.K."/>
            <person name="James T.Y."/>
            <person name="O'Malley M.A."/>
            <person name="Stajich J.E."/>
            <person name="Spatafora J.W."/>
            <person name="Visel A."/>
            <person name="Grigoriev I.V."/>
        </authorList>
    </citation>
    <scope>NUCLEOTIDE SEQUENCE [LARGE SCALE GENOMIC DNA]</scope>
    <source>
        <strain evidence="5 6">JEL800</strain>
    </source>
</reference>
<dbReference type="Pfam" id="PF04115">
    <property type="entry name" value="Ureidogly_lyase"/>
    <property type="match status" value="1"/>
</dbReference>
<comment type="catalytic activity">
    <reaction evidence="4">
        <text>(S)-ureidoglycolate = urea + glyoxylate</text>
        <dbReference type="Rhea" id="RHEA:11304"/>
        <dbReference type="ChEBI" id="CHEBI:16199"/>
        <dbReference type="ChEBI" id="CHEBI:36655"/>
        <dbReference type="ChEBI" id="CHEBI:57296"/>
        <dbReference type="EC" id="4.3.2.3"/>
    </reaction>
</comment>
<dbReference type="SUPFAM" id="SSF51182">
    <property type="entry name" value="RmlC-like cupins"/>
    <property type="match status" value="1"/>
</dbReference>
<keyword evidence="5" id="KW-0378">Hydrolase</keyword>
<evidence type="ECO:0000256" key="2">
    <source>
        <dbReference type="ARBA" id="ARBA00022631"/>
    </source>
</evidence>
<protein>
    <submittedName>
        <fullName evidence="5">Ureidoglycolate hydrolase</fullName>
    </submittedName>
</protein>
<evidence type="ECO:0000313" key="5">
    <source>
        <dbReference type="EMBL" id="ORY49960.1"/>
    </source>
</evidence>
<organism evidence="5 6">
    <name type="scientific">Rhizoclosmatium globosum</name>
    <dbReference type="NCBI Taxonomy" id="329046"/>
    <lineage>
        <taxon>Eukaryota</taxon>
        <taxon>Fungi</taxon>
        <taxon>Fungi incertae sedis</taxon>
        <taxon>Chytridiomycota</taxon>
        <taxon>Chytridiomycota incertae sedis</taxon>
        <taxon>Chytridiomycetes</taxon>
        <taxon>Chytridiales</taxon>
        <taxon>Chytriomycetaceae</taxon>
        <taxon>Rhizoclosmatium</taxon>
    </lineage>
</organism>
<dbReference type="Proteomes" id="UP000193642">
    <property type="component" value="Unassembled WGS sequence"/>
</dbReference>
<dbReference type="CDD" id="cd20298">
    <property type="entry name" value="cupin_UAH"/>
    <property type="match status" value="1"/>
</dbReference>
<comment type="subunit">
    <text evidence="1">Homodimer.</text>
</comment>
<dbReference type="InterPro" id="IPR011051">
    <property type="entry name" value="RmlC_Cupin_sf"/>
</dbReference>
<dbReference type="OrthoDB" id="10266039at2759"/>